<accession>A0A1M7YEA5</accession>
<dbReference type="RefSeq" id="WP_073615183.1">
    <property type="nucleotide sequence ID" value="NZ_FRFE01000021.1"/>
</dbReference>
<evidence type="ECO:0000313" key="2">
    <source>
        <dbReference type="Proteomes" id="UP000184603"/>
    </source>
</evidence>
<organism evidence="1 2">
    <name type="scientific">Desulfopila aestuarii DSM 18488</name>
    <dbReference type="NCBI Taxonomy" id="1121416"/>
    <lineage>
        <taxon>Bacteria</taxon>
        <taxon>Pseudomonadati</taxon>
        <taxon>Thermodesulfobacteriota</taxon>
        <taxon>Desulfobulbia</taxon>
        <taxon>Desulfobulbales</taxon>
        <taxon>Desulfocapsaceae</taxon>
        <taxon>Desulfopila</taxon>
    </lineage>
</organism>
<protein>
    <submittedName>
        <fullName evidence="1">Uncharacterized protein</fullName>
    </submittedName>
</protein>
<dbReference type="OrthoDB" id="5431510at2"/>
<sequence length="210" mass="22683">MKSTHPEFTQLRERMEKIELQNKRLKRAMFLLAGSLVLLMVMGAKVGMKDGHFRNITAGTITIIDTSGKELMTIGSHKDMGTGIRIYNKEGKRILGLGLTADEKGSGMLVADNDGTPRLGFGMDQGIPSIAMTNEENKKVLAFGGGKDGYGLVVMDGNEVERAGIGFKNGNSGIVLFNAEGEYVRGMVQRADGSHFSSYADGKGNEVFTK</sequence>
<name>A0A1M7YEA5_9BACT</name>
<evidence type="ECO:0000313" key="1">
    <source>
        <dbReference type="EMBL" id="SHO50972.1"/>
    </source>
</evidence>
<proteinExistence type="predicted"/>
<dbReference type="EMBL" id="FRFE01000021">
    <property type="protein sequence ID" value="SHO50972.1"/>
    <property type="molecule type" value="Genomic_DNA"/>
</dbReference>
<dbReference type="AlphaFoldDB" id="A0A1M7YEA5"/>
<dbReference type="Proteomes" id="UP000184603">
    <property type="component" value="Unassembled WGS sequence"/>
</dbReference>
<reference evidence="1 2" key="1">
    <citation type="submission" date="2016-12" db="EMBL/GenBank/DDBJ databases">
        <authorList>
            <person name="Song W.-J."/>
            <person name="Kurnit D.M."/>
        </authorList>
    </citation>
    <scope>NUCLEOTIDE SEQUENCE [LARGE SCALE GENOMIC DNA]</scope>
    <source>
        <strain evidence="1 2">DSM 18488</strain>
    </source>
</reference>
<keyword evidence="2" id="KW-1185">Reference proteome</keyword>
<gene>
    <name evidence="1" type="ORF">SAMN02745220_03735</name>
</gene>